<reference evidence="2" key="1">
    <citation type="journal article" date="2014" name="Front. Microbiol.">
        <title>High frequency of phylogenetically diverse reductive dehalogenase-homologous genes in deep subseafloor sedimentary metagenomes.</title>
        <authorList>
            <person name="Kawai M."/>
            <person name="Futagami T."/>
            <person name="Toyoda A."/>
            <person name="Takaki Y."/>
            <person name="Nishi S."/>
            <person name="Hori S."/>
            <person name="Arai W."/>
            <person name="Tsubouchi T."/>
            <person name="Morono Y."/>
            <person name="Uchiyama I."/>
            <person name="Ito T."/>
            <person name="Fujiyama A."/>
            <person name="Inagaki F."/>
            <person name="Takami H."/>
        </authorList>
    </citation>
    <scope>NUCLEOTIDE SEQUENCE</scope>
    <source>
        <strain evidence="2">Expedition CK06-06</strain>
    </source>
</reference>
<gene>
    <name evidence="2" type="ORF">S01H4_34782</name>
</gene>
<feature type="non-terminal residue" evidence="2">
    <location>
        <position position="1"/>
    </location>
</feature>
<dbReference type="Pfam" id="PF11617">
    <property type="entry name" value="Cu-binding_MopE"/>
    <property type="match status" value="2"/>
</dbReference>
<dbReference type="EMBL" id="BART01018421">
    <property type="protein sequence ID" value="GAG75028.1"/>
    <property type="molecule type" value="Genomic_DNA"/>
</dbReference>
<sequence>CDGIDNDCDGLTDEDLVQQCGLSDVGACQFGTQTCEAGVWGGCLGAVEPTDEICGDGTDNNCDGQVDEGCQTQNATSTEDTATSTSDGNS</sequence>
<organism evidence="2">
    <name type="scientific">marine sediment metagenome</name>
    <dbReference type="NCBI Taxonomy" id="412755"/>
    <lineage>
        <taxon>unclassified sequences</taxon>
        <taxon>metagenomes</taxon>
        <taxon>ecological metagenomes</taxon>
    </lineage>
</organism>
<dbReference type="AlphaFoldDB" id="X1ARW3"/>
<name>X1ARW3_9ZZZZ</name>
<comment type="caution">
    <text evidence="2">The sequence shown here is derived from an EMBL/GenBank/DDBJ whole genome shotgun (WGS) entry which is preliminary data.</text>
</comment>
<proteinExistence type="predicted"/>
<evidence type="ECO:0000313" key="2">
    <source>
        <dbReference type="EMBL" id="GAG75028.1"/>
    </source>
</evidence>
<dbReference type="InterPro" id="IPR021655">
    <property type="entry name" value="Put_metal-bd"/>
</dbReference>
<feature type="region of interest" description="Disordered" evidence="1">
    <location>
        <begin position="71"/>
        <end position="90"/>
    </location>
</feature>
<accession>X1ARW3</accession>
<protein>
    <submittedName>
        <fullName evidence="2">Uncharacterized protein</fullName>
    </submittedName>
</protein>
<feature type="compositionally biased region" description="Low complexity" evidence="1">
    <location>
        <begin position="75"/>
        <end position="90"/>
    </location>
</feature>
<evidence type="ECO:0000256" key="1">
    <source>
        <dbReference type="SAM" id="MobiDB-lite"/>
    </source>
</evidence>